<evidence type="ECO:0000313" key="2">
    <source>
        <dbReference type="EMBL" id="KAB1643960.1"/>
    </source>
</evidence>
<feature type="transmembrane region" description="Helical" evidence="1">
    <location>
        <begin position="79"/>
        <end position="100"/>
    </location>
</feature>
<gene>
    <name evidence="2" type="ORF">F8O05_03940</name>
</gene>
<comment type="caution">
    <text evidence="2">The sequence shown here is derived from an EMBL/GenBank/DDBJ whole genome shotgun (WGS) entry which is preliminary data.</text>
</comment>
<evidence type="ECO:0000256" key="1">
    <source>
        <dbReference type="SAM" id="Phobius"/>
    </source>
</evidence>
<dbReference type="Proteomes" id="UP000433493">
    <property type="component" value="Unassembled WGS sequence"/>
</dbReference>
<protein>
    <recommendedName>
        <fullName evidence="4">DUF4149 domain-containing protein</fullName>
    </recommendedName>
</protein>
<dbReference type="AlphaFoldDB" id="A0A7J5BCP5"/>
<feature type="transmembrane region" description="Helical" evidence="1">
    <location>
        <begin position="120"/>
        <end position="138"/>
    </location>
</feature>
<dbReference type="RefSeq" id="WP_158051464.1">
    <property type="nucleotide sequence ID" value="NZ_WBKB01000002.1"/>
</dbReference>
<keyword evidence="3" id="KW-1185">Reference proteome</keyword>
<reference evidence="2 3" key="1">
    <citation type="submission" date="2019-09" db="EMBL/GenBank/DDBJ databases">
        <title>Phylogeny of genus Pseudoclavibacter and closely related genus.</title>
        <authorList>
            <person name="Li Y."/>
        </authorList>
    </citation>
    <scope>NUCLEOTIDE SEQUENCE [LARGE SCALE GENOMIC DNA]</scope>
    <source>
        <strain evidence="2 3">KCTC 13959</strain>
    </source>
</reference>
<name>A0A7J5BCP5_9MICO</name>
<feature type="transmembrane region" description="Helical" evidence="1">
    <location>
        <begin position="7"/>
        <end position="26"/>
    </location>
</feature>
<keyword evidence="1" id="KW-0812">Transmembrane</keyword>
<keyword evidence="1" id="KW-1133">Transmembrane helix</keyword>
<dbReference type="EMBL" id="WBKB01000002">
    <property type="protein sequence ID" value="KAB1643960.1"/>
    <property type="molecule type" value="Genomic_DNA"/>
</dbReference>
<keyword evidence="1" id="KW-0472">Membrane</keyword>
<evidence type="ECO:0000313" key="3">
    <source>
        <dbReference type="Proteomes" id="UP000433493"/>
    </source>
</evidence>
<accession>A0A7J5BCP5</accession>
<sequence>MSVRVSYALRIILPAIWIGMIIAIDLIEAPLKFQAPGITIPLGLGIGRLVFLAMNIVELVLAVLMAISLWKPRADRRTWSLYGALVVMFAVKMTIIRPLLAQHTNAVLAGTSEGGSTTHYFYIAADAVIAFLLVWMLVSQVKRIIPKVAVAATAEPIS</sequence>
<organism evidence="2 3">
    <name type="scientific">Gulosibacter chungangensis</name>
    <dbReference type="NCBI Taxonomy" id="979746"/>
    <lineage>
        <taxon>Bacteria</taxon>
        <taxon>Bacillati</taxon>
        <taxon>Actinomycetota</taxon>
        <taxon>Actinomycetes</taxon>
        <taxon>Micrococcales</taxon>
        <taxon>Microbacteriaceae</taxon>
        <taxon>Gulosibacter</taxon>
    </lineage>
</organism>
<proteinExistence type="predicted"/>
<feature type="transmembrane region" description="Helical" evidence="1">
    <location>
        <begin position="46"/>
        <end position="67"/>
    </location>
</feature>
<evidence type="ECO:0008006" key="4">
    <source>
        <dbReference type="Google" id="ProtNLM"/>
    </source>
</evidence>
<dbReference type="OrthoDB" id="1098954at2"/>